<name>A0A921ZWB3_MANSE</name>
<sequence length="991" mass="111526">MEHDGIWNMTIGLPGRVLTEDVLLTVNVMEADSKMVVLTRVENQQPSVKLSCSVSHAYTVRGCSFRDPRGKTLVATQEGESEEDPAVRYSTNISNHECSLLSTNPVESVLGAWRCAVETDLGTHYGFLSVICPWLLNDTENKDDYYLEPFLDTQRESISAVEGAVTMSCIIHAPIRYCYFEASNGTKISVAPETLSTDLKYVGSGFNAGECGVRFTKLVAGDSGTWSCHVGLVNQTGEQSIQFQVTIEVLTPKNISADHKLISIDERHCLLRIKKTSGLDLYPWIIIAKVKKHGFVTRNTTDNVFWFKQTASGANITGQQATNDKFEIQRVLLSRIDRVTRIGEHIDMSLDNSEQEELCYFISPNGEDSTIVESIAGVTVHERSIFVSCRMTVGPIERSLIGNWTLCARRTDTVIHERCQHINVTFSNNNNPSAAWHVNERPQFNHSVSLGRYLTPVVIGDGNTRSCHIITPDGEDLIITHDTNYRNLELVSLNPSTRTCSVRIGPIESWMMGEWTLYGMFRRKANNEVRLPMRLLFYDEENPYTQPYNITNLDSINRNVPLGRTITLEVTGTGNTDECEYRPPTGQRYLFNATDHFPGVTIMDVGVLTICRITVGPVDADMFGSWELVGRFSNNEIFTERRQPFYIAMGDQDEQEDTEWLPNIELVARTGQLIDITLNNMKQDERCFFDNPRGERGSEETGMSGVRIHEGSRYVSCRITIGPMEQSLIGNWTLCGNYGPGNSYERCQAVNIAWHNSNNPSSNWQVNNQRLFNHSVSLNRFLNPVVESSGSTISCHIITPNGEDLVLTPDSQYPRLQVAIRGASCAFTIGPLERWMLGDWTIYGMFRGRGIFENRLPMNLALFDENNPYTQPYNITELNRITRLIPLGVTTTVEVTGGGNIDRCMYRVPTGQVYEFNAETHFPGVTIPAVGNSIVCRLSIGPIDRNMLGEWQVVGQFRTNNGTFTERRQAFSIIEEDPEKPFIEKNREIIN</sequence>
<dbReference type="AlphaFoldDB" id="A0A921ZWB3"/>
<reference evidence="1" key="1">
    <citation type="journal article" date="2016" name="Insect Biochem. Mol. Biol.">
        <title>Multifaceted biological insights from a draft genome sequence of the tobacco hornworm moth, Manduca sexta.</title>
        <authorList>
            <person name="Kanost M.R."/>
            <person name="Arrese E.L."/>
            <person name="Cao X."/>
            <person name="Chen Y.R."/>
            <person name="Chellapilla S."/>
            <person name="Goldsmith M.R."/>
            <person name="Grosse-Wilde E."/>
            <person name="Heckel D.G."/>
            <person name="Herndon N."/>
            <person name="Jiang H."/>
            <person name="Papanicolaou A."/>
            <person name="Qu J."/>
            <person name="Soulages J.L."/>
            <person name="Vogel H."/>
            <person name="Walters J."/>
            <person name="Waterhouse R.M."/>
            <person name="Ahn S.J."/>
            <person name="Almeida F.C."/>
            <person name="An C."/>
            <person name="Aqrawi P."/>
            <person name="Bretschneider A."/>
            <person name="Bryant W.B."/>
            <person name="Bucks S."/>
            <person name="Chao H."/>
            <person name="Chevignon G."/>
            <person name="Christen J.M."/>
            <person name="Clarke D.F."/>
            <person name="Dittmer N.T."/>
            <person name="Ferguson L.C.F."/>
            <person name="Garavelou S."/>
            <person name="Gordon K.H.J."/>
            <person name="Gunaratna R.T."/>
            <person name="Han Y."/>
            <person name="Hauser F."/>
            <person name="He Y."/>
            <person name="Heidel-Fischer H."/>
            <person name="Hirsh A."/>
            <person name="Hu Y."/>
            <person name="Jiang H."/>
            <person name="Kalra D."/>
            <person name="Klinner C."/>
            <person name="Konig C."/>
            <person name="Kovar C."/>
            <person name="Kroll A.R."/>
            <person name="Kuwar S.S."/>
            <person name="Lee S.L."/>
            <person name="Lehman R."/>
            <person name="Li K."/>
            <person name="Li Z."/>
            <person name="Liang H."/>
            <person name="Lovelace S."/>
            <person name="Lu Z."/>
            <person name="Mansfield J.H."/>
            <person name="McCulloch K.J."/>
            <person name="Mathew T."/>
            <person name="Morton B."/>
            <person name="Muzny D.M."/>
            <person name="Neunemann D."/>
            <person name="Ongeri F."/>
            <person name="Pauchet Y."/>
            <person name="Pu L.L."/>
            <person name="Pyrousis I."/>
            <person name="Rao X.J."/>
            <person name="Redding A."/>
            <person name="Roesel C."/>
            <person name="Sanchez-Gracia A."/>
            <person name="Schaack S."/>
            <person name="Shukla A."/>
            <person name="Tetreau G."/>
            <person name="Wang Y."/>
            <person name="Xiong G.H."/>
            <person name="Traut W."/>
            <person name="Walsh T.K."/>
            <person name="Worley K.C."/>
            <person name="Wu D."/>
            <person name="Wu W."/>
            <person name="Wu Y.Q."/>
            <person name="Zhang X."/>
            <person name="Zou Z."/>
            <person name="Zucker H."/>
            <person name="Briscoe A.D."/>
            <person name="Burmester T."/>
            <person name="Clem R.J."/>
            <person name="Feyereisen R."/>
            <person name="Grimmelikhuijzen C.J.P."/>
            <person name="Hamodrakas S.J."/>
            <person name="Hansson B.S."/>
            <person name="Huguet E."/>
            <person name="Jermiin L.S."/>
            <person name="Lan Q."/>
            <person name="Lehman H.K."/>
            <person name="Lorenzen M."/>
            <person name="Merzendorfer H."/>
            <person name="Michalopoulos I."/>
            <person name="Morton D.B."/>
            <person name="Muthukrishnan S."/>
            <person name="Oakeshott J.G."/>
            <person name="Palmer W."/>
            <person name="Park Y."/>
            <person name="Passarelli A.L."/>
            <person name="Rozas J."/>
            <person name="Schwartz L.M."/>
            <person name="Smith W."/>
            <person name="Southgate A."/>
            <person name="Vilcinskas A."/>
            <person name="Vogt R."/>
            <person name="Wang P."/>
            <person name="Werren J."/>
            <person name="Yu X.Q."/>
            <person name="Zhou J.J."/>
            <person name="Brown S.J."/>
            <person name="Scherer S.E."/>
            <person name="Richards S."/>
            <person name="Blissard G.W."/>
        </authorList>
    </citation>
    <scope>NUCLEOTIDE SEQUENCE</scope>
</reference>
<accession>A0A921ZWB3</accession>
<evidence type="ECO:0000313" key="1">
    <source>
        <dbReference type="EMBL" id="KAG6464789.1"/>
    </source>
</evidence>
<evidence type="ECO:0000313" key="2">
    <source>
        <dbReference type="Proteomes" id="UP000791440"/>
    </source>
</evidence>
<protein>
    <submittedName>
        <fullName evidence="1">Uncharacterized protein</fullName>
    </submittedName>
</protein>
<comment type="caution">
    <text evidence="1">The sequence shown here is derived from an EMBL/GenBank/DDBJ whole genome shotgun (WGS) entry which is preliminary data.</text>
</comment>
<dbReference type="EMBL" id="JH669253">
    <property type="protein sequence ID" value="KAG6464789.1"/>
    <property type="molecule type" value="Genomic_DNA"/>
</dbReference>
<organism evidence="1 2">
    <name type="scientific">Manduca sexta</name>
    <name type="common">Tobacco hawkmoth</name>
    <name type="synonym">Tobacco hornworm</name>
    <dbReference type="NCBI Taxonomy" id="7130"/>
    <lineage>
        <taxon>Eukaryota</taxon>
        <taxon>Metazoa</taxon>
        <taxon>Ecdysozoa</taxon>
        <taxon>Arthropoda</taxon>
        <taxon>Hexapoda</taxon>
        <taxon>Insecta</taxon>
        <taxon>Pterygota</taxon>
        <taxon>Neoptera</taxon>
        <taxon>Endopterygota</taxon>
        <taxon>Lepidoptera</taxon>
        <taxon>Glossata</taxon>
        <taxon>Ditrysia</taxon>
        <taxon>Bombycoidea</taxon>
        <taxon>Sphingidae</taxon>
        <taxon>Sphinginae</taxon>
        <taxon>Sphingini</taxon>
        <taxon>Manduca</taxon>
    </lineage>
</organism>
<keyword evidence="2" id="KW-1185">Reference proteome</keyword>
<gene>
    <name evidence="1" type="ORF">O3G_MSEX014729</name>
</gene>
<proteinExistence type="predicted"/>
<reference evidence="1" key="2">
    <citation type="submission" date="2020-12" db="EMBL/GenBank/DDBJ databases">
        <authorList>
            <person name="Kanost M."/>
        </authorList>
    </citation>
    <scope>NUCLEOTIDE SEQUENCE</scope>
</reference>
<dbReference type="Proteomes" id="UP000791440">
    <property type="component" value="Unassembled WGS sequence"/>
</dbReference>